<dbReference type="Gene3D" id="2.120.10.30">
    <property type="entry name" value="TolB, C-terminal domain"/>
    <property type="match status" value="1"/>
</dbReference>
<dbReference type="InterPro" id="IPR011041">
    <property type="entry name" value="Quinoprot_gluc/sorb_DH_b-prop"/>
</dbReference>
<dbReference type="PANTHER" id="PTHR19328">
    <property type="entry name" value="HEDGEHOG-INTERACTING PROTEIN"/>
    <property type="match status" value="1"/>
</dbReference>
<comment type="caution">
    <text evidence="2">The sequence shown here is derived from an EMBL/GenBank/DDBJ whole genome shotgun (WGS) entry which is preliminary data.</text>
</comment>
<dbReference type="EMBL" id="JAMOIL010000036">
    <property type="protein sequence ID" value="MCM0622481.1"/>
    <property type="molecule type" value="Genomic_DNA"/>
</dbReference>
<dbReference type="SUPFAM" id="SSF50952">
    <property type="entry name" value="Soluble quinoprotein glucose dehydrogenase"/>
    <property type="match status" value="1"/>
</dbReference>
<dbReference type="Proteomes" id="UP001139485">
    <property type="component" value="Unassembled WGS sequence"/>
</dbReference>
<evidence type="ECO:0000313" key="2">
    <source>
        <dbReference type="EMBL" id="MCM0622481.1"/>
    </source>
</evidence>
<evidence type="ECO:0000259" key="1">
    <source>
        <dbReference type="Pfam" id="PF07995"/>
    </source>
</evidence>
<gene>
    <name evidence="2" type="ORF">M8330_19505</name>
</gene>
<dbReference type="AlphaFoldDB" id="A0A9X2DAS1"/>
<proteinExistence type="predicted"/>
<dbReference type="PANTHER" id="PTHR19328:SF75">
    <property type="entry name" value="ALDOSE SUGAR DEHYDROGENASE YLII"/>
    <property type="match status" value="1"/>
</dbReference>
<organism evidence="2 3">
    <name type="scientific">Nocardioides bruguierae</name>
    <dbReference type="NCBI Taxonomy" id="2945102"/>
    <lineage>
        <taxon>Bacteria</taxon>
        <taxon>Bacillati</taxon>
        <taxon>Actinomycetota</taxon>
        <taxon>Actinomycetes</taxon>
        <taxon>Propionibacteriales</taxon>
        <taxon>Nocardioidaceae</taxon>
        <taxon>Nocardioides</taxon>
    </lineage>
</organism>
<evidence type="ECO:0000313" key="3">
    <source>
        <dbReference type="Proteomes" id="UP001139485"/>
    </source>
</evidence>
<accession>A0A9X2DAS1</accession>
<dbReference type="Pfam" id="PF07995">
    <property type="entry name" value="GSDH"/>
    <property type="match status" value="1"/>
</dbReference>
<dbReference type="InterPro" id="IPR011042">
    <property type="entry name" value="6-blade_b-propeller_TolB-like"/>
</dbReference>
<dbReference type="RefSeq" id="WP_250828686.1">
    <property type="nucleotide sequence ID" value="NZ_JAMOIL010000036.1"/>
</dbReference>
<dbReference type="InterPro" id="IPR012938">
    <property type="entry name" value="Glc/Sorbosone_DH"/>
</dbReference>
<protein>
    <submittedName>
        <fullName evidence="2">PQQ-dependent sugar dehydrogenase</fullName>
    </submittedName>
</protein>
<sequence>MHEQDAVRPRPRCLPRCLPRRPPRAAAAAAGLALTSALLVACGDGASSSRSTASSAEGAGVPSVTVEGSTVAGRVSGPFVVQELGTFAEPWSLAFLPGTDQLLVGERSGSLHLRDQESGEVVEVSGVPEVVDDGQGGLGDVVPGPTFADDAVVYLSWAEAGDGGVGAAVGRATLATYRDGAALEDLEVVWRQTPKVSGTGHFGHRLAFSPNGQELYVSSGERQLQDPAQDTTNTLGTIVRLTLDGDPAPGNPLADEGGVSAEIFTWGHRNPLGLAFAPDGRLWSSEMGPEGGDELNLVEAGGNYGWPEASNGSQYGGEDIPDHTPGDGFVAPVVSWDPSISPGSLMVYDGEMFPDWQGDAFLGALSGEALVRVDLEGADAGDVDVFDLDGQRVRAVAEAPDGAIWLLEDEGSGRLLRLTPA</sequence>
<keyword evidence="3" id="KW-1185">Reference proteome</keyword>
<feature type="domain" description="Glucose/Sorbosone dehydrogenase" evidence="1">
    <location>
        <begin position="88"/>
        <end position="417"/>
    </location>
</feature>
<name>A0A9X2DAS1_9ACTN</name>
<reference evidence="2" key="1">
    <citation type="submission" date="2022-05" db="EMBL/GenBank/DDBJ databases">
        <authorList>
            <person name="Tuo L."/>
        </authorList>
    </citation>
    <scope>NUCLEOTIDE SEQUENCE</scope>
    <source>
        <strain evidence="2">BSK12Z-4</strain>
    </source>
</reference>